<evidence type="ECO:0000313" key="5">
    <source>
        <dbReference type="Proteomes" id="UP000639772"/>
    </source>
</evidence>
<evidence type="ECO:0000313" key="3">
    <source>
        <dbReference type="EMBL" id="KAG0459587.1"/>
    </source>
</evidence>
<proteinExistence type="predicted"/>
<sequence length="112" mass="12354">MYPIRKRNLYAKDKKSINLVKTIGELFPSNLPRQECSPSTSPMATAEAGMVRVKLVIRKQELKELLRKEGVSVADLLPELLGGQNRCGGEEGDSRSLGWCPSLESIPEGNDL</sequence>
<comment type="caution">
    <text evidence="2">The sequence shown here is derived from an EMBL/GenBank/DDBJ whole genome shotgun (WGS) entry which is preliminary data.</text>
</comment>
<reference evidence="4 5" key="1">
    <citation type="journal article" date="2020" name="Nat. Food">
        <title>A phased Vanilla planifolia genome enables genetic improvement of flavour and production.</title>
        <authorList>
            <person name="Hasing T."/>
            <person name="Tang H."/>
            <person name="Brym M."/>
            <person name="Khazi F."/>
            <person name="Huang T."/>
            <person name="Chambers A.H."/>
        </authorList>
    </citation>
    <scope>NUCLEOTIDE SEQUENCE [LARGE SCALE GENOMIC DNA]</scope>
    <source>
        <tissue evidence="2">Leaf</tissue>
    </source>
</reference>
<gene>
    <name evidence="3" type="ORF">HPP92_022715</name>
    <name evidence="2" type="ORF">HPP92_023010</name>
</gene>
<protein>
    <submittedName>
        <fullName evidence="2">Uncharacterized protein</fullName>
    </submittedName>
</protein>
<dbReference type="EMBL" id="JADCNM010000012">
    <property type="protein sequence ID" value="KAG0459587.1"/>
    <property type="molecule type" value="Genomic_DNA"/>
</dbReference>
<feature type="region of interest" description="Disordered" evidence="1">
    <location>
        <begin position="84"/>
        <end position="112"/>
    </location>
</feature>
<dbReference type="OrthoDB" id="1688863at2759"/>
<evidence type="ECO:0000313" key="2">
    <source>
        <dbReference type="EMBL" id="KAG0457853.1"/>
    </source>
</evidence>
<dbReference type="EMBL" id="JADCNL010000012">
    <property type="protein sequence ID" value="KAG0457853.1"/>
    <property type="molecule type" value="Genomic_DNA"/>
</dbReference>
<accession>A0A835UE27</accession>
<evidence type="ECO:0000256" key="1">
    <source>
        <dbReference type="SAM" id="MobiDB-lite"/>
    </source>
</evidence>
<organism evidence="2 4">
    <name type="scientific">Vanilla planifolia</name>
    <name type="common">Vanilla</name>
    <dbReference type="NCBI Taxonomy" id="51239"/>
    <lineage>
        <taxon>Eukaryota</taxon>
        <taxon>Viridiplantae</taxon>
        <taxon>Streptophyta</taxon>
        <taxon>Embryophyta</taxon>
        <taxon>Tracheophyta</taxon>
        <taxon>Spermatophyta</taxon>
        <taxon>Magnoliopsida</taxon>
        <taxon>Liliopsida</taxon>
        <taxon>Asparagales</taxon>
        <taxon>Orchidaceae</taxon>
        <taxon>Vanilloideae</taxon>
        <taxon>Vanilleae</taxon>
        <taxon>Vanilla</taxon>
    </lineage>
</organism>
<keyword evidence="4" id="KW-1185">Reference proteome</keyword>
<evidence type="ECO:0000313" key="4">
    <source>
        <dbReference type="Proteomes" id="UP000636800"/>
    </source>
</evidence>
<dbReference type="Proteomes" id="UP000639772">
    <property type="component" value="Chromosome 12"/>
</dbReference>
<dbReference type="AlphaFoldDB" id="A0A835UE27"/>
<name>A0A835UE27_VANPL</name>
<dbReference type="Proteomes" id="UP000636800">
    <property type="component" value="Chromosome 12"/>
</dbReference>